<feature type="transmembrane region" description="Helical" evidence="1">
    <location>
        <begin position="197"/>
        <end position="216"/>
    </location>
</feature>
<protein>
    <recommendedName>
        <fullName evidence="4">DUF2207 domain-containing protein</fullName>
    </recommendedName>
</protein>
<dbReference type="Proteomes" id="UP000722459">
    <property type="component" value="Unassembled WGS sequence"/>
</dbReference>
<accession>A0A8T5GEF4</accession>
<gene>
    <name evidence="2" type="ORF">HON47_02425</name>
</gene>
<keyword evidence="1" id="KW-0472">Membrane</keyword>
<evidence type="ECO:0008006" key="4">
    <source>
        <dbReference type="Google" id="ProtNLM"/>
    </source>
</evidence>
<reference evidence="2" key="1">
    <citation type="journal article" date="2021" name="ISME J.">
        <title>Mercury methylation by metabolically versatile and cosmopolitan marine bacteria.</title>
        <authorList>
            <person name="Lin H."/>
            <person name="Ascher D.B."/>
            <person name="Myung Y."/>
            <person name="Lamborg C.H."/>
            <person name="Hallam S.J."/>
            <person name="Gionfriddo C.M."/>
            <person name="Holt K.E."/>
            <person name="Moreau J.W."/>
        </authorList>
    </citation>
    <scope>NUCLEOTIDE SEQUENCE</scope>
    <source>
        <strain evidence="2">SI075_bin30</strain>
    </source>
</reference>
<sequence length="218" mass="24713">MQTDKDKSIIQIMQKMVRDNEPEEKIVQTLRSLGVSDKQAKRLLLIAQADTFTLLGSEINKIVKETVSAEKEKMQADSQRFINKLLKNEKVLVKEDITKEFLKHKLALSTQQEKFQGSVNESVSKVAKLNEDVYNSSMENKKMIDQMKKDLEETKLKGFRARQSAIRGVMLIFGIALFIISAITLIMTILTDFNVDYVTTGIALAFVGIVVVYFSTNL</sequence>
<keyword evidence="1" id="KW-0812">Transmembrane</keyword>
<organism evidence="2 3">
    <name type="scientific">Candidatus Iainarchaeum sp</name>
    <dbReference type="NCBI Taxonomy" id="3101447"/>
    <lineage>
        <taxon>Archaea</taxon>
        <taxon>Candidatus Iainarchaeota</taxon>
        <taxon>Candidatus Iainarchaeia</taxon>
        <taxon>Candidatus Iainarchaeales</taxon>
        <taxon>Candidatus Iainarchaeaceae</taxon>
        <taxon>Candidatus Iainarchaeum</taxon>
    </lineage>
</organism>
<evidence type="ECO:0000313" key="2">
    <source>
        <dbReference type="EMBL" id="MBT4870403.1"/>
    </source>
</evidence>
<dbReference type="AlphaFoldDB" id="A0A8T5GEF4"/>
<comment type="caution">
    <text evidence="2">The sequence shown here is derived from an EMBL/GenBank/DDBJ whole genome shotgun (WGS) entry which is preliminary data.</text>
</comment>
<feature type="transmembrane region" description="Helical" evidence="1">
    <location>
        <begin position="165"/>
        <end position="191"/>
    </location>
</feature>
<dbReference type="EMBL" id="JABJNZ010000034">
    <property type="protein sequence ID" value="MBT4870403.1"/>
    <property type="molecule type" value="Genomic_DNA"/>
</dbReference>
<evidence type="ECO:0000313" key="3">
    <source>
        <dbReference type="Proteomes" id="UP000722459"/>
    </source>
</evidence>
<keyword evidence="1" id="KW-1133">Transmembrane helix</keyword>
<evidence type="ECO:0000256" key="1">
    <source>
        <dbReference type="SAM" id="Phobius"/>
    </source>
</evidence>
<name>A0A8T5GEF4_9ARCH</name>
<proteinExistence type="predicted"/>